<gene>
    <name evidence="1" type="ORF">PR048_021937</name>
</gene>
<accession>A0ABQ9GZP4</accession>
<protein>
    <submittedName>
        <fullName evidence="1">Uncharacterized protein</fullName>
    </submittedName>
</protein>
<proteinExistence type="predicted"/>
<keyword evidence="2" id="KW-1185">Reference proteome</keyword>
<evidence type="ECO:0000313" key="2">
    <source>
        <dbReference type="Proteomes" id="UP001159363"/>
    </source>
</evidence>
<comment type="caution">
    <text evidence="1">The sequence shown here is derived from an EMBL/GenBank/DDBJ whole genome shotgun (WGS) entry which is preliminary data.</text>
</comment>
<dbReference type="Proteomes" id="UP001159363">
    <property type="component" value="Chromosome 7"/>
</dbReference>
<sequence length="593" mass="66274">MELHRGKREISEKAHRPAASFGTIPICENQRATRARTTLRRDPVIFSPLGLGADLPPDATWTHTYIHHVTVPPDVPRRVIFSRLVTAMALLREPGLRAAPLGRKRGAPVILHGGGIPIYLQPLPQIYLPSLEEVGVGRFPFPIRETVFVNRVLYAHSAASIYFHKRERLAMNRARKRVTLPRSFGRNLRLGVALLGTGIRTLRVEENNFRSAAVEKGTRHVIRTCPSVRRPNNRHIVYSARLTIRYEESLLMTSRPRKQESQKVLVILIPVVRQGPYVYLPVLKYCVPINFIKFVVEISRIGKPEKVYLANFAISVVVPSLAYGLVLGNDALILKDGDTSTFEKQTGRHTALASFPSVILGDDAAGGRVFSGISRFHRPFIPARERTSGRCTFQALGYSSGVIYPDGDVLIELASAAGPRVTTLNHRLPPTVCFLSARPAGCTCYVTPVRLIAVCRDRSGARSPREPPSSTCLFEQKCPVASISSSIRDQMILVPNQDPFYMSAYFLTTFVDDVCRSRIEFWNRHFRRFEMNIISISSKVLNLNGATVFCVDLRCNLGSSFEPRWCNRVLVCVYSGAASREENGAVSKEVKRD</sequence>
<reference evidence="1 2" key="1">
    <citation type="submission" date="2023-02" db="EMBL/GenBank/DDBJ databases">
        <title>LHISI_Scaffold_Assembly.</title>
        <authorList>
            <person name="Stuart O.P."/>
            <person name="Cleave R."/>
            <person name="Magrath M.J.L."/>
            <person name="Mikheyev A.S."/>
        </authorList>
    </citation>
    <scope>NUCLEOTIDE SEQUENCE [LARGE SCALE GENOMIC DNA]</scope>
    <source>
        <strain evidence="1">Daus_M_001</strain>
        <tissue evidence="1">Leg muscle</tissue>
    </source>
</reference>
<evidence type="ECO:0000313" key="1">
    <source>
        <dbReference type="EMBL" id="KAJ8877482.1"/>
    </source>
</evidence>
<dbReference type="EMBL" id="JARBHB010000008">
    <property type="protein sequence ID" value="KAJ8877482.1"/>
    <property type="molecule type" value="Genomic_DNA"/>
</dbReference>
<organism evidence="1 2">
    <name type="scientific">Dryococelus australis</name>
    <dbReference type="NCBI Taxonomy" id="614101"/>
    <lineage>
        <taxon>Eukaryota</taxon>
        <taxon>Metazoa</taxon>
        <taxon>Ecdysozoa</taxon>
        <taxon>Arthropoda</taxon>
        <taxon>Hexapoda</taxon>
        <taxon>Insecta</taxon>
        <taxon>Pterygota</taxon>
        <taxon>Neoptera</taxon>
        <taxon>Polyneoptera</taxon>
        <taxon>Phasmatodea</taxon>
        <taxon>Verophasmatodea</taxon>
        <taxon>Anareolatae</taxon>
        <taxon>Phasmatidae</taxon>
        <taxon>Eurycanthinae</taxon>
        <taxon>Dryococelus</taxon>
    </lineage>
</organism>
<name>A0ABQ9GZP4_9NEOP</name>